<evidence type="ECO:0000313" key="2">
    <source>
        <dbReference type="EMBL" id="RED43665.1"/>
    </source>
</evidence>
<keyword evidence="3" id="KW-1185">Reference proteome</keyword>
<gene>
    <name evidence="2" type="ORF">DFQ10_105265</name>
</gene>
<accession>A0A3D9H2F4</accession>
<dbReference type="Proteomes" id="UP000256980">
    <property type="component" value="Unassembled WGS sequence"/>
</dbReference>
<comment type="caution">
    <text evidence="2">The sequence shown here is derived from an EMBL/GenBank/DDBJ whole genome shotgun (WGS) entry which is preliminary data.</text>
</comment>
<evidence type="ECO:0000313" key="3">
    <source>
        <dbReference type="Proteomes" id="UP000256980"/>
    </source>
</evidence>
<feature type="coiled-coil region" evidence="1">
    <location>
        <begin position="47"/>
        <end position="103"/>
    </location>
</feature>
<reference evidence="2 3" key="1">
    <citation type="submission" date="2018-07" db="EMBL/GenBank/DDBJ databases">
        <title>Genomic Encyclopedia of Type Strains, Phase III (KMG-III): the genomes of soil and plant-associated and newly described type strains.</title>
        <authorList>
            <person name="Whitman W."/>
        </authorList>
    </citation>
    <scope>NUCLEOTIDE SEQUENCE [LARGE SCALE GENOMIC DNA]</scope>
    <source>
        <strain evidence="2 3">CECT 7946</strain>
    </source>
</reference>
<organism evidence="2 3">
    <name type="scientific">Winogradskyella eximia</name>
    <dbReference type="NCBI Taxonomy" id="262006"/>
    <lineage>
        <taxon>Bacteria</taxon>
        <taxon>Pseudomonadati</taxon>
        <taxon>Bacteroidota</taxon>
        <taxon>Flavobacteriia</taxon>
        <taxon>Flavobacteriales</taxon>
        <taxon>Flavobacteriaceae</taxon>
        <taxon>Winogradskyella</taxon>
    </lineage>
</organism>
<proteinExistence type="predicted"/>
<keyword evidence="1" id="KW-0175">Coiled coil</keyword>
<name>A0A3D9H2F4_9FLAO</name>
<sequence>MFLFVIVTLMVTLLISCGSVAKKDKDPPIGSQKEFKVTENVDWEKFSSDAQVAIKEREAQIEALRKEILLVRKKEQQKLNTALDVLEQKKNNLKKSLADINKKLKTNLNNVNESDKVLKTTFEHAFVNDMNELLVGLKDFWKTNK</sequence>
<dbReference type="AlphaFoldDB" id="A0A3D9H2F4"/>
<evidence type="ECO:0000256" key="1">
    <source>
        <dbReference type="SAM" id="Coils"/>
    </source>
</evidence>
<protein>
    <submittedName>
        <fullName evidence="2">Uncharacterized protein</fullName>
    </submittedName>
</protein>
<dbReference type="EMBL" id="QRDV01000005">
    <property type="protein sequence ID" value="RED43665.1"/>
    <property type="molecule type" value="Genomic_DNA"/>
</dbReference>